<dbReference type="Proteomes" id="UP000536509">
    <property type="component" value="Unassembled WGS sequence"/>
</dbReference>
<protein>
    <recommendedName>
        <fullName evidence="5">Leucine-rich repeat domain-containing protein</fullName>
    </recommendedName>
</protein>
<dbReference type="SUPFAM" id="SSF52058">
    <property type="entry name" value="L domain-like"/>
    <property type="match status" value="1"/>
</dbReference>
<evidence type="ECO:0000313" key="3">
    <source>
        <dbReference type="EMBL" id="NNT72362.1"/>
    </source>
</evidence>
<dbReference type="GO" id="GO:0035591">
    <property type="term" value="F:signaling adaptor activity"/>
    <property type="evidence" value="ECO:0007669"/>
    <property type="project" value="TreeGrafter"/>
</dbReference>
<reference evidence="3 4" key="1">
    <citation type="submission" date="2020-05" db="EMBL/GenBank/DDBJ databases">
        <title>Draft genome of Flavobacterium sp. IMCC34852.</title>
        <authorList>
            <person name="Song J."/>
            <person name="Cho J.-C."/>
        </authorList>
    </citation>
    <scope>NUCLEOTIDE SEQUENCE [LARGE SCALE GENOMIC DNA]</scope>
    <source>
        <strain evidence="3 4">IMCC34852</strain>
    </source>
</reference>
<dbReference type="PROSITE" id="PS51257">
    <property type="entry name" value="PROKAR_LIPOPROTEIN"/>
    <property type="match status" value="1"/>
</dbReference>
<dbReference type="RefSeq" id="WP_171222538.1">
    <property type="nucleotide sequence ID" value="NZ_CP121446.1"/>
</dbReference>
<name>A0A7Y3VZB0_9FLAO</name>
<accession>A0A7Y3VZB0</accession>
<sequence>MKNIYKNLFFIILTVLFISCKEEYKTQMTMTTNKVDSLEIGLSGSWGSAKINWGNGTTINSNDLWSLPIYFKNSYSDRINHTITINGSKLNTIKGLVCFNNQITSLNISNCPKLETLDVLKNKLNNIDVRKNTELTLLNCTWNKLKSLDVSNNTLLENLSCENNQLKSLNVSNNKKLMSIFLRSNQLNDKQLNLFFESLHNNKMFRKTVYIGGNPGTEKCNISIATNKGWKVDIEPIEFE</sequence>
<dbReference type="Gene3D" id="3.80.10.10">
    <property type="entry name" value="Ribonuclease Inhibitor"/>
    <property type="match status" value="1"/>
</dbReference>
<dbReference type="EMBL" id="JABEVX010000004">
    <property type="protein sequence ID" value="NNT72362.1"/>
    <property type="molecule type" value="Genomic_DNA"/>
</dbReference>
<keyword evidence="2" id="KW-0677">Repeat</keyword>
<evidence type="ECO:0000313" key="4">
    <source>
        <dbReference type="Proteomes" id="UP000536509"/>
    </source>
</evidence>
<proteinExistence type="predicted"/>
<dbReference type="InterPro" id="IPR052574">
    <property type="entry name" value="CDIRP"/>
</dbReference>
<organism evidence="3 4">
    <name type="scientific">Flavobacterium rivulicola</name>
    <dbReference type="NCBI Taxonomy" id="2732161"/>
    <lineage>
        <taxon>Bacteria</taxon>
        <taxon>Pseudomonadati</taxon>
        <taxon>Bacteroidota</taxon>
        <taxon>Flavobacteriia</taxon>
        <taxon>Flavobacteriales</taxon>
        <taxon>Flavobacteriaceae</taxon>
        <taxon>Flavobacterium</taxon>
    </lineage>
</organism>
<evidence type="ECO:0008006" key="5">
    <source>
        <dbReference type="Google" id="ProtNLM"/>
    </source>
</evidence>
<dbReference type="PANTHER" id="PTHR47566:SF1">
    <property type="entry name" value="PROTEIN NUD1"/>
    <property type="match status" value="1"/>
</dbReference>
<evidence type="ECO:0000256" key="1">
    <source>
        <dbReference type="ARBA" id="ARBA00022614"/>
    </source>
</evidence>
<comment type="caution">
    <text evidence="3">The sequence shown here is derived from an EMBL/GenBank/DDBJ whole genome shotgun (WGS) entry which is preliminary data.</text>
</comment>
<dbReference type="PANTHER" id="PTHR47566">
    <property type="match status" value="1"/>
</dbReference>
<keyword evidence="4" id="KW-1185">Reference proteome</keyword>
<keyword evidence="1" id="KW-0433">Leucine-rich repeat</keyword>
<dbReference type="AlphaFoldDB" id="A0A7Y3VZB0"/>
<evidence type="ECO:0000256" key="2">
    <source>
        <dbReference type="ARBA" id="ARBA00022737"/>
    </source>
</evidence>
<gene>
    <name evidence="3" type="ORF">HKT18_09065</name>
</gene>
<dbReference type="InterPro" id="IPR032675">
    <property type="entry name" value="LRR_dom_sf"/>
</dbReference>